<dbReference type="Proteomes" id="UP000057134">
    <property type="component" value="Chromosome"/>
</dbReference>
<dbReference type="KEGG" id="mft:XA26_43830"/>
<dbReference type="PATRIC" id="fig|1766.6.peg.4355"/>
<dbReference type="InterPro" id="IPR034660">
    <property type="entry name" value="DinB/YfiT-like"/>
</dbReference>
<name>A0A0N7H968_MYCFO</name>
<evidence type="ECO:0000313" key="3">
    <source>
        <dbReference type="Proteomes" id="UP000057134"/>
    </source>
</evidence>
<gene>
    <name evidence="2" type="ORF">XA26_43830</name>
</gene>
<evidence type="ECO:0000313" key="2">
    <source>
        <dbReference type="EMBL" id="ALI28183.1"/>
    </source>
</evidence>
<evidence type="ECO:0000259" key="1">
    <source>
        <dbReference type="Pfam" id="PF11716"/>
    </source>
</evidence>
<dbReference type="SUPFAM" id="SSF109854">
    <property type="entry name" value="DinB/YfiT-like putative metalloenzymes"/>
    <property type="match status" value="1"/>
</dbReference>
<reference evidence="2 3" key="1">
    <citation type="journal article" date="2015" name="MBio">
        <title>Enzymatic Degradation of Phenazines Can Generate Energy and Protect Sensitive Organisms from Toxicity.</title>
        <authorList>
            <person name="Costa K.C."/>
            <person name="Bergkessel M."/>
            <person name="Saunders S."/>
            <person name="Korlach J."/>
            <person name="Newman D.K."/>
        </authorList>
    </citation>
    <scope>NUCLEOTIDE SEQUENCE [LARGE SCALE GENOMIC DNA]</scope>
    <source>
        <strain evidence="2 3">CT6</strain>
    </source>
</reference>
<dbReference type="EMBL" id="CP011269">
    <property type="protein sequence ID" value="ALI28183.1"/>
    <property type="molecule type" value="Genomic_DNA"/>
</dbReference>
<dbReference type="InterPro" id="IPR017517">
    <property type="entry name" value="Maleyloyr_isom"/>
</dbReference>
<keyword evidence="3" id="KW-1185">Reference proteome</keyword>
<dbReference type="RefSeq" id="WP_054602937.1">
    <property type="nucleotide sequence ID" value="NZ_CP011269.1"/>
</dbReference>
<dbReference type="Pfam" id="PF11716">
    <property type="entry name" value="MDMPI_N"/>
    <property type="match status" value="1"/>
</dbReference>
<dbReference type="GO" id="GO:0046872">
    <property type="term" value="F:metal ion binding"/>
    <property type="evidence" value="ECO:0007669"/>
    <property type="project" value="InterPro"/>
</dbReference>
<feature type="domain" description="Mycothiol-dependent maleylpyruvate isomerase metal-binding" evidence="1">
    <location>
        <begin position="11"/>
        <end position="92"/>
    </location>
</feature>
<dbReference type="STRING" id="1766.XA26_43830"/>
<proteinExistence type="predicted"/>
<dbReference type="NCBIfam" id="TIGR03083">
    <property type="entry name" value="maleylpyruvate isomerase family mycothiol-dependent enzyme"/>
    <property type="match status" value="1"/>
</dbReference>
<dbReference type="AlphaFoldDB" id="A0A0N7H968"/>
<sequence>MSARNLLQTNDARFTSVAETLSATDWAAPSLCSEWTNHEVLAHLVVGYSCGMGSLVAHMYRGRGFDGANTALARAYAAAGSPARLLAQLRELMHRPTGIGRYFPARLLIGDHVTHELDILYALGIEPRIPTDVLVAVLNAQVSFPNPFVPAYRNSRGLRLIATDADWFHGDGDQLVEGKAAELISVLGNRAAMLPRIRGAGAGILAARVLSRRTAG</sequence>
<dbReference type="InterPro" id="IPR024344">
    <property type="entry name" value="MDMPI_metal-binding"/>
</dbReference>
<accession>A0A0N7H968</accession>
<dbReference type="Gene3D" id="1.20.120.450">
    <property type="entry name" value="dinb family like domain"/>
    <property type="match status" value="1"/>
</dbReference>
<protein>
    <recommendedName>
        <fullName evidence="1">Mycothiol-dependent maleylpyruvate isomerase metal-binding domain-containing protein</fullName>
    </recommendedName>
</protein>
<organism evidence="2 3">
    <name type="scientific">Mycolicibacterium fortuitum</name>
    <name type="common">Mycobacterium fortuitum</name>
    <dbReference type="NCBI Taxonomy" id="1766"/>
    <lineage>
        <taxon>Bacteria</taxon>
        <taxon>Bacillati</taxon>
        <taxon>Actinomycetota</taxon>
        <taxon>Actinomycetes</taxon>
        <taxon>Mycobacteriales</taxon>
        <taxon>Mycobacteriaceae</taxon>
        <taxon>Mycolicibacterium</taxon>
    </lineage>
</organism>